<evidence type="ECO:0000259" key="2">
    <source>
        <dbReference type="Pfam" id="PF21956"/>
    </source>
</evidence>
<comment type="caution">
    <text evidence="4">The sequence shown here is derived from an EMBL/GenBank/DDBJ whole genome shotgun (WGS) entry which is preliminary data.</text>
</comment>
<dbReference type="Proteomes" id="UP000576480">
    <property type="component" value="Unassembled WGS sequence"/>
</dbReference>
<accession>A0A6V8PQU7</accession>
<evidence type="ECO:0000313" key="3">
    <source>
        <dbReference type="EMBL" id="GFP24975.1"/>
    </source>
</evidence>
<evidence type="ECO:0000313" key="6">
    <source>
        <dbReference type="Proteomes" id="UP000576480"/>
    </source>
</evidence>
<feature type="domain" description="DUF6922" evidence="2">
    <location>
        <begin position="43"/>
        <end position="91"/>
    </location>
</feature>
<evidence type="ECO:0000313" key="5">
    <source>
        <dbReference type="Proteomes" id="UP000543224"/>
    </source>
</evidence>
<protein>
    <recommendedName>
        <fullName evidence="2">DUF6922 domain-containing protein</fullName>
    </recommendedName>
</protein>
<dbReference type="AlphaFoldDB" id="A0A6V8PQU7"/>
<reference evidence="5 6" key="1">
    <citation type="journal article" date="2020" name="Front. Microbiol.">
        <title>Single-cell genomics of novel Actinobacteria with the Wood-Ljungdahl pathway discovered in a serpentinizing system.</title>
        <authorList>
            <person name="Merino N."/>
            <person name="Kawai M."/>
            <person name="Boyd E.S."/>
            <person name="Colman D.R."/>
            <person name="McGlynn S.E."/>
            <person name="Nealson K.H."/>
            <person name="Kurokawa K."/>
            <person name="Hongoh Y."/>
        </authorList>
    </citation>
    <scope>NUCLEOTIDE SEQUENCE [LARGE SCALE GENOMIC DNA]</scope>
    <source>
        <strain evidence="3 5">S25</strain>
        <strain evidence="4 6">S43</strain>
    </source>
</reference>
<feature type="region of interest" description="Disordered" evidence="1">
    <location>
        <begin position="1"/>
        <end position="28"/>
    </location>
</feature>
<evidence type="ECO:0000313" key="4">
    <source>
        <dbReference type="EMBL" id="GFP35029.1"/>
    </source>
</evidence>
<dbReference type="InterPro" id="IPR053830">
    <property type="entry name" value="DUF6922"/>
</dbReference>
<gene>
    <name evidence="3" type="ORF">HKBW3S25_00413</name>
    <name evidence="4" type="ORF">HKBW3S43_00821</name>
</gene>
<sequence length="136" mass="15825">MVLAQRNSTSSPDADPNPHWPKRQESNIIGSMENKKPSLEKLKKLFWSANFEKLDIVKDKAYIIHQTLAFGTLSDIKLLFNIYSLEEVRHIFLKQPQPLYSPPGLNFLQKYILQIEDARLSKERYIKNVFGPITRP</sequence>
<dbReference type="EMBL" id="BLRX01000028">
    <property type="protein sequence ID" value="GFP24975.1"/>
    <property type="molecule type" value="Genomic_DNA"/>
</dbReference>
<dbReference type="Pfam" id="PF21956">
    <property type="entry name" value="DUF6922"/>
    <property type="match status" value="1"/>
</dbReference>
<evidence type="ECO:0000256" key="1">
    <source>
        <dbReference type="SAM" id="MobiDB-lite"/>
    </source>
</evidence>
<feature type="compositionally biased region" description="Polar residues" evidence="1">
    <location>
        <begin position="1"/>
        <end position="12"/>
    </location>
</feature>
<proteinExistence type="predicted"/>
<organism evidence="4 6">
    <name type="scientific">Candidatus Hakubella thermalkaliphila</name>
    <dbReference type="NCBI Taxonomy" id="2754717"/>
    <lineage>
        <taxon>Bacteria</taxon>
        <taxon>Bacillati</taxon>
        <taxon>Actinomycetota</taxon>
        <taxon>Actinomycetota incertae sedis</taxon>
        <taxon>Candidatus Hakubellales</taxon>
        <taxon>Candidatus Hakubellaceae</taxon>
        <taxon>Candidatus Hakubella</taxon>
    </lineage>
</organism>
<dbReference type="EMBL" id="BLSB01000043">
    <property type="protein sequence ID" value="GFP35029.1"/>
    <property type="molecule type" value="Genomic_DNA"/>
</dbReference>
<name>A0A6V8PQU7_9ACTN</name>
<dbReference type="Proteomes" id="UP000543224">
    <property type="component" value="Unassembled WGS sequence"/>
</dbReference>